<dbReference type="SUPFAM" id="SSF54713">
    <property type="entry name" value="Elongation factor Ts (EF-Ts), dimerisation domain"/>
    <property type="match status" value="2"/>
</dbReference>
<evidence type="ECO:0000313" key="8">
    <source>
        <dbReference type="EMBL" id="ETN79197.1"/>
    </source>
</evidence>
<dbReference type="KEGG" id="nai:NECAME_09963"/>
<dbReference type="InterPro" id="IPR018101">
    <property type="entry name" value="Transl_elong_Ts_CS"/>
</dbReference>
<dbReference type="AlphaFoldDB" id="W2TDV0"/>
<dbReference type="EMBL" id="KI659587">
    <property type="protein sequence ID" value="ETN79197.1"/>
    <property type="molecule type" value="Genomic_DNA"/>
</dbReference>
<dbReference type="FunFam" id="1.10.8.10:FF:000031">
    <property type="entry name" value="Elongation factor Ts, mitochondrial"/>
    <property type="match status" value="1"/>
</dbReference>
<evidence type="ECO:0000256" key="5">
    <source>
        <dbReference type="HAMAP-Rule" id="MF_03135"/>
    </source>
</evidence>
<comment type="subcellular location">
    <subcellularLocation>
        <location evidence="5">Mitochondrion</location>
    </subcellularLocation>
</comment>
<feature type="domain" description="Translation elongation factor EFTs/EF1B dimerisation" evidence="7">
    <location>
        <begin position="163"/>
        <end position="383"/>
    </location>
</feature>
<dbReference type="HAMAP" id="MF_00050">
    <property type="entry name" value="EF_Ts"/>
    <property type="match status" value="1"/>
</dbReference>
<dbReference type="InterPro" id="IPR014039">
    <property type="entry name" value="Transl_elong_EFTs/EF1B_dimer"/>
</dbReference>
<keyword evidence="2 5" id="KW-0251">Elongation factor</keyword>
<dbReference type="InterPro" id="IPR036402">
    <property type="entry name" value="EF-Ts_dimer_sf"/>
</dbReference>
<dbReference type="PANTHER" id="PTHR11741:SF0">
    <property type="entry name" value="ELONGATION FACTOR TS, MITOCHONDRIAL"/>
    <property type="match status" value="1"/>
</dbReference>
<dbReference type="STRING" id="51031.W2TDV0"/>
<dbReference type="OrthoDB" id="277235at2759"/>
<reference evidence="9" key="1">
    <citation type="journal article" date="2014" name="Nat. Genet.">
        <title>Genome of the human hookworm Necator americanus.</title>
        <authorList>
            <person name="Tang Y.T."/>
            <person name="Gao X."/>
            <person name="Rosa B.A."/>
            <person name="Abubucker S."/>
            <person name="Hallsworth-Pepin K."/>
            <person name="Martin J."/>
            <person name="Tyagi R."/>
            <person name="Heizer E."/>
            <person name="Zhang X."/>
            <person name="Bhonagiri-Palsikar V."/>
            <person name="Minx P."/>
            <person name="Warren W.C."/>
            <person name="Wang Q."/>
            <person name="Zhan B."/>
            <person name="Hotez P.J."/>
            <person name="Sternberg P.W."/>
            <person name="Dougall A."/>
            <person name="Gaze S.T."/>
            <person name="Mulvenna J."/>
            <person name="Sotillo J."/>
            <person name="Ranganathan S."/>
            <person name="Rabelo E.M."/>
            <person name="Wilson R.K."/>
            <person name="Felgner P.L."/>
            <person name="Bethony J."/>
            <person name="Hawdon J.M."/>
            <person name="Gasser R.B."/>
            <person name="Loukas A."/>
            <person name="Mitreva M."/>
        </authorList>
    </citation>
    <scope>NUCLEOTIDE SEQUENCE [LARGE SCALE GENOMIC DNA]</scope>
</reference>
<name>W2TDV0_NECAM</name>
<accession>W2TDV0</accession>
<dbReference type="GO" id="GO:0005739">
    <property type="term" value="C:mitochondrion"/>
    <property type="evidence" value="ECO:0007669"/>
    <property type="project" value="UniProtKB-SubCell"/>
</dbReference>
<keyword evidence="9" id="KW-1185">Reference proteome</keyword>
<comment type="function">
    <text evidence="5">Associates with the EF-Tu.GDP complex and induces the exchange of GDP to GTP. It remains bound to the aminoacyl-tRNA.EF-Tu.GTP complex up to the GTP hydrolysis stage on the ribosome.</text>
</comment>
<evidence type="ECO:0000259" key="7">
    <source>
        <dbReference type="Pfam" id="PF00889"/>
    </source>
</evidence>
<dbReference type="Proteomes" id="UP000053676">
    <property type="component" value="Unassembled WGS sequence"/>
</dbReference>
<comment type="similarity">
    <text evidence="1 5">Belongs to the EF-Ts family.</text>
</comment>
<evidence type="ECO:0000313" key="9">
    <source>
        <dbReference type="Proteomes" id="UP000053676"/>
    </source>
</evidence>
<dbReference type="InterPro" id="IPR001816">
    <property type="entry name" value="Transl_elong_EFTs/EF1B"/>
</dbReference>
<dbReference type="SUPFAM" id="SSF46934">
    <property type="entry name" value="UBA-like"/>
    <property type="match status" value="1"/>
</dbReference>
<dbReference type="InterPro" id="IPR009060">
    <property type="entry name" value="UBA-like_sf"/>
</dbReference>
<dbReference type="Gene3D" id="3.30.479.20">
    <property type="entry name" value="Elongation factor Ts, dimerisation domain"/>
    <property type="match status" value="3"/>
</dbReference>
<proteinExistence type="inferred from homology"/>
<feature type="region of interest" description="Disordered" evidence="6">
    <location>
        <begin position="485"/>
        <end position="519"/>
    </location>
</feature>
<organism evidence="8 9">
    <name type="scientific">Necator americanus</name>
    <name type="common">Human hookworm</name>
    <dbReference type="NCBI Taxonomy" id="51031"/>
    <lineage>
        <taxon>Eukaryota</taxon>
        <taxon>Metazoa</taxon>
        <taxon>Ecdysozoa</taxon>
        <taxon>Nematoda</taxon>
        <taxon>Chromadorea</taxon>
        <taxon>Rhabditida</taxon>
        <taxon>Rhabditina</taxon>
        <taxon>Rhabditomorpha</taxon>
        <taxon>Strongyloidea</taxon>
        <taxon>Ancylostomatidae</taxon>
        <taxon>Bunostominae</taxon>
        <taxon>Necator</taxon>
    </lineage>
</organism>
<dbReference type="Gene3D" id="1.10.8.10">
    <property type="entry name" value="DNA helicase RuvA subunit, C-terminal domain"/>
    <property type="match status" value="1"/>
</dbReference>
<dbReference type="PROSITE" id="PS01127">
    <property type="entry name" value="EF_TS_2"/>
    <property type="match status" value="2"/>
</dbReference>
<evidence type="ECO:0000256" key="6">
    <source>
        <dbReference type="SAM" id="MobiDB-lite"/>
    </source>
</evidence>
<keyword evidence="4 5" id="KW-0496">Mitochondrion</keyword>
<evidence type="ECO:0000256" key="4">
    <source>
        <dbReference type="ARBA" id="ARBA00023128"/>
    </source>
</evidence>
<sequence>MLRQMLNSSVKPFVISRILSSAAPAAVSVSVDKEALMKLRKRTGYSYVNCRKALVKFGPENLADAEKWLKEQARTEGWAKAAKLSSRTTNHGLVAVQSTDSVAVIVELSCETDFVSRGDNFKMLVRKQTKLLRNLSFMELFVQLSSRTTNHGLVAVQSTDSVAVIVELSCETDFVSRGDNFKMLLEKLVTSVMDYARKNAPKSSPEKIVLVNLDLNALTDTSGKPLSEIVAMTVGKLGENITVRTIMALYAPSGSSLHSAAHPRDGSPSVNMGKFVSVIALRRAATEGMFPTEKLGAQICQHVIGMRSETLGEPSQTVKVEKQKEITEETKDELNDFAEVQTPIIDEDETALLRQAFMLNPSQTVYDYVSGHQAEIVDFVRLRNAECGTLLILGRHTQRKLHFAHCCGEPIESIAFLCIKQFCRTIWDDCECVCVKHIQRTNLHILYITYFCGFTFCFKAFRSNFNLFHTISYSNYYYIDIKSKPSPSGSTKSAAVKRENTQYEKKPVPVKPMSTKKKRQKLIEKLRSLIYSRFVKFA</sequence>
<dbReference type="PANTHER" id="PTHR11741">
    <property type="entry name" value="ELONGATION FACTOR TS"/>
    <property type="match status" value="1"/>
</dbReference>
<dbReference type="Pfam" id="PF00889">
    <property type="entry name" value="EF_TS"/>
    <property type="match status" value="1"/>
</dbReference>
<dbReference type="GO" id="GO:0003746">
    <property type="term" value="F:translation elongation factor activity"/>
    <property type="evidence" value="ECO:0007669"/>
    <property type="project" value="UniProtKB-UniRule"/>
</dbReference>
<evidence type="ECO:0000256" key="1">
    <source>
        <dbReference type="ARBA" id="ARBA00005532"/>
    </source>
</evidence>
<evidence type="ECO:0000256" key="2">
    <source>
        <dbReference type="ARBA" id="ARBA00022768"/>
    </source>
</evidence>
<dbReference type="CDD" id="cd14275">
    <property type="entry name" value="UBA_EF-Ts"/>
    <property type="match status" value="1"/>
</dbReference>
<protein>
    <recommendedName>
        <fullName evidence="5">Elongation factor Ts, mitochondrial</fullName>
        <shortName evidence="5">EF-Ts</shortName>
        <shortName evidence="5">EF-TsMt</shortName>
    </recommendedName>
</protein>
<evidence type="ECO:0000256" key="3">
    <source>
        <dbReference type="ARBA" id="ARBA00022917"/>
    </source>
</evidence>
<gene>
    <name evidence="8" type="ORF">NECAME_09963</name>
</gene>
<feature type="compositionally biased region" description="Basic and acidic residues" evidence="6">
    <location>
        <begin position="496"/>
        <end position="507"/>
    </location>
</feature>
<dbReference type="Pfam" id="PF25025">
    <property type="entry name" value="EF-Ts_N"/>
    <property type="match status" value="1"/>
</dbReference>
<keyword evidence="3 5" id="KW-0648">Protein biosynthesis</keyword>
<dbReference type="GO" id="GO:0070125">
    <property type="term" value="P:mitochondrial translational elongation"/>
    <property type="evidence" value="ECO:0007669"/>
    <property type="project" value="TreeGrafter"/>
</dbReference>